<evidence type="ECO:0000259" key="14">
    <source>
        <dbReference type="SMART" id="SM00458"/>
    </source>
</evidence>
<keyword evidence="6" id="KW-0735">Signal-anchor</keyword>
<evidence type="ECO:0000256" key="2">
    <source>
        <dbReference type="ARBA" id="ARBA00004323"/>
    </source>
</evidence>
<dbReference type="PANTHER" id="PTHR11675">
    <property type="entry name" value="N-ACETYLGALACTOSAMINYLTRANSFERASE"/>
    <property type="match status" value="1"/>
</dbReference>
<dbReference type="SUPFAM" id="SSF50370">
    <property type="entry name" value="Ricin B-like lectins"/>
    <property type="match status" value="1"/>
</dbReference>
<evidence type="ECO:0000256" key="9">
    <source>
        <dbReference type="ARBA" id="ARBA00023136"/>
    </source>
</evidence>
<dbReference type="EC" id="2.4.1.-" evidence="13"/>
<evidence type="ECO:0000256" key="6">
    <source>
        <dbReference type="ARBA" id="ARBA00022968"/>
    </source>
</evidence>
<comment type="subcellular location">
    <subcellularLocation>
        <location evidence="2 13">Golgi apparatus membrane</location>
        <topology evidence="2 13">Single-pass type II membrane protein</topology>
    </subcellularLocation>
</comment>
<evidence type="ECO:0000256" key="12">
    <source>
        <dbReference type="ARBA" id="ARBA00023211"/>
    </source>
</evidence>
<keyword evidence="4 13" id="KW-0812">Transmembrane</keyword>
<evidence type="ECO:0000256" key="10">
    <source>
        <dbReference type="ARBA" id="ARBA00023157"/>
    </source>
</evidence>
<reference evidence="15" key="1">
    <citation type="submission" date="2021-02" db="EMBL/GenBank/DDBJ databases">
        <authorList>
            <person name="Nowell W R."/>
        </authorList>
    </citation>
    <scope>NUCLEOTIDE SEQUENCE</scope>
</reference>
<evidence type="ECO:0000313" key="16">
    <source>
        <dbReference type="Proteomes" id="UP000663836"/>
    </source>
</evidence>
<dbReference type="SMART" id="SM00458">
    <property type="entry name" value="RICIN"/>
    <property type="match status" value="1"/>
</dbReference>
<dbReference type="InterPro" id="IPR000772">
    <property type="entry name" value="Ricin_B_lectin"/>
</dbReference>
<evidence type="ECO:0000256" key="11">
    <source>
        <dbReference type="ARBA" id="ARBA00023180"/>
    </source>
</evidence>
<dbReference type="GO" id="GO:0006493">
    <property type="term" value="P:protein O-linked glycosylation"/>
    <property type="evidence" value="ECO:0007669"/>
    <property type="project" value="TreeGrafter"/>
</dbReference>
<dbReference type="PANTHER" id="PTHR11675:SF131">
    <property type="entry name" value="POLYPEPTIDE N-ACETYLGALACTOSAMINYLTRANSFERASE 9-RELATED"/>
    <property type="match status" value="1"/>
</dbReference>
<comment type="pathway">
    <text evidence="13">Protein modification; protein glycosylation.</text>
</comment>
<dbReference type="Proteomes" id="UP000663836">
    <property type="component" value="Unassembled WGS sequence"/>
</dbReference>
<evidence type="ECO:0000256" key="3">
    <source>
        <dbReference type="ARBA" id="ARBA00005680"/>
    </source>
</evidence>
<keyword evidence="12 13" id="KW-0464">Manganese</keyword>
<dbReference type="GO" id="GO:0000139">
    <property type="term" value="C:Golgi membrane"/>
    <property type="evidence" value="ECO:0007669"/>
    <property type="project" value="UniProtKB-SubCell"/>
</dbReference>
<dbReference type="CDD" id="cd02510">
    <property type="entry name" value="pp-GalNAc-T"/>
    <property type="match status" value="1"/>
</dbReference>
<keyword evidence="9 13" id="KW-0472">Membrane</keyword>
<dbReference type="Gene3D" id="3.90.550.10">
    <property type="entry name" value="Spore Coat Polysaccharide Biosynthesis Protein SpsA, Chain A"/>
    <property type="match status" value="1"/>
</dbReference>
<dbReference type="InterPro" id="IPR045885">
    <property type="entry name" value="GalNAc-T"/>
</dbReference>
<keyword evidence="13" id="KW-0328">Glycosyltransferase</keyword>
<dbReference type="UniPathway" id="UPA00378"/>
<dbReference type="Pfam" id="PF00652">
    <property type="entry name" value="Ricin_B_lectin"/>
    <property type="match status" value="1"/>
</dbReference>
<keyword evidence="7 13" id="KW-1133">Transmembrane helix</keyword>
<dbReference type="SUPFAM" id="SSF53448">
    <property type="entry name" value="Nucleotide-diphospho-sugar transferases"/>
    <property type="match status" value="1"/>
</dbReference>
<feature type="domain" description="Ricin B lectin" evidence="14">
    <location>
        <begin position="467"/>
        <end position="593"/>
    </location>
</feature>
<dbReference type="PROSITE" id="PS50231">
    <property type="entry name" value="RICIN_B_LECTIN"/>
    <property type="match status" value="1"/>
</dbReference>
<feature type="transmembrane region" description="Helical" evidence="13">
    <location>
        <begin position="12"/>
        <end position="28"/>
    </location>
</feature>
<dbReference type="CDD" id="cd23462">
    <property type="entry name" value="beta-trefoil_Ricin_Pgant9-like"/>
    <property type="match status" value="1"/>
</dbReference>
<evidence type="ECO:0000256" key="4">
    <source>
        <dbReference type="ARBA" id="ARBA00022692"/>
    </source>
</evidence>
<dbReference type="GO" id="GO:0030246">
    <property type="term" value="F:carbohydrate binding"/>
    <property type="evidence" value="ECO:0007669"/>
    <property type="project" value="UniProtKB-KW"/>
</dbReference>
<dbReference type="EMBL" id="CAJOBD010000099">
    <property type="protein sequence ID" value="CAF3575145.1"/>
    <property type="molecule type" value="Genomic_DNA"/>
</dbReference>
<keyword evidence="8 13" id="KW-0333">Golgi apparatus</keyword>
<dbReference type="InterPro" id="IPR035992">
    <property type="entry name" value="Ricin_B-like_lectins"/>
</dbReference>
<dbReference type="Pfam" id="PF00535">
    <property type="entry name" value="Glycos_transf_2"/>
    <property type="match status" value="1"/>
</dbReference>
<evidence type="ECO:0000256" key="13">
    <source>
        <dbReference type="RuleBase" id="RU361242"/>
    </source>
</evidence>
<organism evidence="15 16">
    <name type="scientific">Rotaria sordida</name>
    <dbReference type="NCBI Taxonomy" id="392033"/>
    <lineage>
        <taxon>Eukaryota</taxon>
        <taxon>Metazoa</taxon>
        <taxon>Spiralia</taxon>
        <taxon>Gnathifera</taxon>
        <taxon>Rotifera</taxon>
        <taxon>Eurotatoria</taxon>
        <taxon>Bdelloidea</taxon>
        <taxon>Philodinida</taxon>
        <taxon>Philodinidae</taxon>
        <taxon>Rotaria</taxon>
    </lineage>
</organism>
<gene>
    <name evidence="15" type="ORF">JBS370_LOCUS2519</name>
</gene>
<evidence type="ECO:0000256" key="8">
    <source>
        <dbReference type="ARBA" id="ARBA00023034"/>
    </source>
</evidence>
<dbReference type="InterPro" id="IPR029044">
    <property type="entry name" value="Nucleotide-diphossugar_trans"/>
</dbReference>
<protein>
    <recommendedName>
        <fullName evidence="13">Polypeptide N-acetylgalactosaminyltransferase</fullName>
        <ecNumber evidence="13">2.4.1.-</ecNumber>
    </recommendedName>
    <alternativeName>
        <fullName evidence="13">Protein-UDP acetylgalactosaminyltransferase</fullName>
    </alternativeName>
</protein>
<evidence type="ECO:0000256" key="5">
    <source>
        <dbReference type="ARBA" id="ARBA00022734"/>
    </source>
</evidence>
<comment type="similarity">
    <text evidence="3 13">Belongs to the glycosyltransferase 2 family. GalNAc-T subfamily.</text>
</comment>
<proteinExistence type="inferred from homology"/>
<evidence type="ECO:0000256" key="7">
    <source>
        <dbReference type="ARBA" id="ARBA00022989"/>
    </source>
</evidence>
<keyword evidence="13" id="KW-0808">Transferase</keyword>
<name>A0A818LNP3_9BILA</name>
<dbReference type="Gene3D" id="2.80.10.50">
    <property type="match status" value="1"/>
</dbReference>
<dbReference type="InterPro" id="IPR001173">
    <property type="entry name" value="Glyco_trans_2-like"/>
</dbReference>
<dbReference type="AlphaFoldDB" id="A0A818LNP3"/>
<comment type="cofactor">
    <cofactor evidence="1 13">
        <name>Mn(2+)</name>
        <dbReference type="ChEBI" id="CHEBI:29035"/>
    </cofactor>
</comment>
<evidence type="ECO:0000313" key="15">
    <source>
        <dbReference type="EMBL" id="CAF3575145.1"/>
    </source>
</evidence>
<keyword evidence="11" id="KW-0325">Glycoprotein</keyword>
<dbReference type="GO" id="GO:0004653">
    <property type="term" value="F:polypeptide N-acetylgalactosaminyltransferase activity"/>
    <property type="evidence" value="ECO:0007669"/>
    <property type="project" value="TreeGrafter"/>
</dbReference>
<keyword evidence="10 13" id="KW-1015">Disulfide bond</keyword>
<sequence length="603" mass="70439">MSRLIRHYIYRSTLYIFIVWCFVFFIFLQSNDFTRNSIDTQSSIKDEREEVNINSYGMNNFVRKLFKKSKNKQEQVIAPNIDDKKIDLNRSGEMGNKVEIDKNKLSPNELKKYEEGFEKHAFNTYISDLISYHRSLPDVREPDCQKIDYKSILITASIVMCFHNEAWSVLLRSIHSIINRSPSHLLKEIILVDDFSDMDHLKKPLDKYIKHLKIVSIVRQKKREGLIRSRLAGAALVKGDVIIFLDSHIEVTEGWLEPLLDPISQNRTTVVTPIIETIDDITFQYNSIPISIISTGGFDWNLQFNWHTISDREKQRRKHNLEPIRTPTMAGGLFAISKSYFYDLGTYDAGMDIWGGENLELSFRIWMCGGTLIISPCSHVGHIFRTRSPYKWLSDVDVIRKNTVRVAEVWLDEYKEYFYQRLNYNLGDYGDVTSRKLLRKKLQCKSFKWYLTEIYPELSMPEKGIAIGEIRNFDDDYCVDANTESANFNRSVISFPCHNQGGNQFFMLSKMGEIRRDHGCLGYQGGMEDVNKNDKVIVMKCDGQKGTQYWIYDENDLIYHPTSNLCMALSDDRTHIQMQVCNITYEAHKWLWERQSLNETNNT</sequence>
<accession>A0A818LNP3</accession>
<comment type="caution">
    <text evidence="15">The sequence shown here is derived from an EMBL/GenBank/DDBJ whole genome shotgun (WGS) entry which is preliminary data.</text>
</comment>
<evidence type="ECO:0000256" key="1">
    <source>
        <dbReference type="ARBA" id="ARBA00001936"/>
    </source>
</evidence>
<keyword evidence="5 13" id="KW-0430">Lectin</keyword>
<dbReference type="FunFam" id="3.90.550.10:FF:000053">
    <property type="entry name" value="Polypeptide N-acetylgalactosaminyltransferase"/>
    <property type="match status" value="1"/>
</dbReference>